<proteinExistence type="predicted"/>
<sequence>MLASNGSFPIIITWCVSSSSFCFFLIFSSFDPRYYAVGILYYDTSSFLVCCLGLAPSFPDLTRKTMPRHDLCYRTSSTHDTWMTRGKGVRQHLYHHALPSDPGQQAHSRKV</sequence>
<dbReference type="EMBL" id="JAULSW010000003">
    <property type="protein sequence ID" value="KAK3387633.1"/>
    <property type="molecule type" value="Genomic_DNA"/>
</dbReference>
<comment type="caution">
    <text evidence="2">The sequence shown here is derived from an EMBL/GenBank/DDBJ whole genome shotgun (WGS) entry which is preliminary data.</text>
</comment>
<reference evidence="2" key="2">
    <citation type="submission" date="2023-06" db="EMBL/GenBank/DDBJ databases">
        <authorList>
            <consortium name="Lawrence Berkeley National Laboratory"/>
            <person name="Haridas S."/>
            <person name="Hensen N."/>
            <person name="Bonometti L."/>
            <person name="Westerberg I."/>
            <person name="Brannstrom I.O."/>
            <person name="Guillou S."/>
            <person name="Cros-Aarteil S."/>
            <person name="Calhoun S."/>
            <person name="Kuo A."/>
            <person name="Mondo S."/>
            <person name="Pangilinan J."/>
            <person name="Riley R."/>
            <person name="LaButti K."/>
            <person name="Andreopoulos B."/>
            <person name="Lipzen A."/>
            <person name="Chen C."/>
            <person name="Yanf M."/>
            <person name="Daum C."/>
            <person name="Ng V."/>
            <person name="Clum A."/>
            <person name="Steindorff A."/>
            <person name="Ohm R."/>
            <person name="Martin F."/>
            <person name="Silar P."/>
            <person name="Natvig D."/>
            <person name="Lalanne C."/>
            <person name="Gautier V."/>
            <person name="Ament-velasquez S.L."/>
            <person name="Kruys A."/>
            <person name="Hutchinson M.I."/>
            <person name="Powell A.J."/>
            <person name="Barry K."/>
            <person name="Miller A.N."/>
            <person name="Grigoriev I.V."/>
            <person name="Debuchy R."/>
            <person name="Gladieux P."/>
            <person name="Thoren M.H."/>
            <person name="Johannesson H."/>
        </authorList>
    </citation>
    <scope>NUCLEOTIDE SEQUENCE</scope>
    <source>
        <strain evidence="2">CBS 232.78</strain>
    </source>
</reference>
<keyword evidence="3" id="KW-1185">Reference proteome</keyword>
<evidence type="ECO:0000313" key="2">
    <source>
        <dbReference type="EMBL" id="KAK3387633.1"/>
    </source>
</evidence>
<organism evidence="2 3">
    <name type="scientific">Podospora didyma</name>
    <dbReference type="NCBI Taxonomy" id="330526"/>
    <lineage>
        <taxon>Eukaryota</taxon>
        <taxon>Fungi</taxon>
        <taxon>Dikarya</taxon>
        <taxon>Ascomycota</taxon>
        <taxon>Pezizomycotina</taxon>
        <taxon>Sordariomycetes</taxon>
        <taxon>Sordariomycetidae</taxon>
        <taxon>Sordariales</taxon>
        <taxon>Podosporaceae</taxon>
        <taxon>Podospora</taxon>
    </lineage>
</organism>
<keyword evidence="1" id="KW-0472">Membrane</keyword>
<keyword evidence="1" id="KW-1133">Transmembrane helix</keyword>
<evidence type="ECO:0000313" key="3">
    <source>
        <dbReference type="Proteomes" id="UP001285441"/>
    </source>
</evidence>
<gene>
    <name evidence="2" type="ORF">B0H63DRAFT_161965</name>
</gene>
<reference evidence="2" key="1">
    <citation type="journal article" date="2023" name="Mol. Phylogenet. Evol.">
        <title>Genome-scale phylogeny and comparative genomics of the fungal order Sordariales.</title>
        <authorList>
            <person name="Hensen N."/>
            <person name="Bonometti L."/>
            <person name="Westerberg I."/>
            <person name="Brannstrom I.O."/>
            <person name="Guillou S."/>
            <person name="Cros-Aarteil S."/>
            <person name="Calhoun S."/>
            <person name="Haridas S."/>
            <person name="Kuo A."/>
            <person name="Mondo S."/>
            <person name="Pangilinan J."/>
            <person name="Riley R."/>
            <person name="LaButti K."/>
            <person name="Andreopoulos B."/>
            <person name="Lipzen A."/>
            <person name="Chen C."/>
            <person name="Yan M."/>
            <person name="Daum C."/>
            <person name="Ng V."/>
            <person name="Clum A."/>
            <person name="Steindorff A."/>
            <person name="Ohm R.A."/>
            <person name="Martin F."/>
            <person name="Silar P."/>
            <person name="Natvig D.O."/>
            <person name="Lalanne C."/>
            <person name="Gautier V."/>
            <person name="Ament-Velasquez S.L."/>
            <person name="Kruys A."/>
            <person name="Hutchinson M.I."/>
            <person name="Powell A.J."/>
            <person name="Barry K."/>
            <person name="Miller A.N."/>
            <person name="Grigoriev I.V."/>
            <person name="Debuchy R."/>
            <person name="Gladieux P."/>
            <person name="Hiltunen Thoren M."/>
            <person name="Johannesson H."/>
        </authorList>
    </citation>
    <scope>NUCLEOTIDE SEQUENCE</scope>
    <source>
        <strain evidence="2">CBS 232.78</strain>
    </source>
</reference>
<dbReference type="Proteomes" id="UP001285441">
    <property type="component" value="Unassembled WGS sequence"/>
</dbReference>
<protein>
    <submittedName>
        <fullName evidence="2">Uncharacterized protein</fullName>
    </submittedName>
</protein>
<keyword evidence="1" id="KW-0812">Transmembrane</keyword>
<dbReference type="AlphaFoldDB" id="A0AAE0NTU8"/>
<evidence type="ECO:0000256" key="1">
    <source>
        <dbReference type="SAM" id="Phobius"/>
    </source>
</evidence>
<feature type="transmembrane region" description="Helical" evidence="1">
    <location>
        <begin position="39"/>
        <end position="58"/>
    </location>
</feature>
<feature type="transmembrane region" description="Helical" evidence="1">
    <location>
        <begin position="7"/>
        <end position="27"/>
    </location>
</feature>
<name>A0AAE0NTU8_9PEZI</name>
<accession>A0AAE0NTU8</accession>